<feature type="region of interest" description="Disordered" evidence="1">
    <location>
        <begin position="120"/>
        <end position="139"/>
    </location>
</feature>
<dbReference type="AlphaFoldDB" id="A0AAE1XEZ5"/>
<keyword evidence="2" id="KW-0472">Membrane</keyword>
<feature type="region of interest" description="Disordered" evidence="1">
    <location>
        <begin position="46"/>
        <end position="65"/>
    </location>
</feature>
<accession>A0AAE1XEZ5</accession>
<dbReference type="PANTHER" id="PTHR34358:SF2">
    <property type="entry name" value="OS03G0411600 PROTEIN"/>
    <property type="match status" value="1"/>
</dbReference>
<dbReference type="Proteomes" id="UP001289374">
    <property type="component" value="Unassembled WGS sequence"/>
</dbReference>
<dbReference type="Pfam" id="PF06708">
    <property type="entry name" value="DUF1195"/>
    <property type="match status" value="1"/>
</dbReference>
<dbReference type="Pfam" id="PF08576">
    <property type="entry name" value="DUF1764"/>
    <property type="match status" value="1"/>
</dbReference>
<keyword evidence="2" id="KW-0812">Transmembrane</keyword>
<gene>
    <name evidence="3" type="ORF">Sango_0096200</name>
</gene>
<dbReference type="InterPro" id="IPR013885">
    <property type="entry name" value="DUF1764_euk"/>
</dbReference>
<evidence type="ECO:0000256" key="1">
    <source>
        <dbReference type="SAM" id="MobiDB-lite"/>
    </source>
</evidence>
<feature type="compositionally biased region" description="Basic and acidic residues" evidence="1">
    <location>
        <begin position="86"/>
        <end position="98"/>
    </location>
</feature>
<dbReference type="PANTHER" id="PTHR34358">
    <property type="entry name" value="OS03G0411600 PROTEIN"/>
    <property type="match status" value="1"/>
</dbReference>
<keyword evidence="2" id="KW-1133">Transmembrane helix</keyword>
<organism evidence="3 4">
    <name type="scientific">Sesamum angolense</name>
    <dbReference type="NCBI Taxonomy" id="2727404"/>
    <lineage>
        <taxon>Eukaryota</taxon>
        <taxon>Viridiplantae</taxon>
        <taxon>Streptophyta</taxon>
        <taxon>Embryophyta</taxon>
        <taxon>Tracheophyta</taxon>
        <taxon>Spermatophyta</taxon>
        <taxon>Magnoliopsida</taxon>
        <taxon>eudicotyledons</taxon>
        <taxon>Gunneridae</taxon>
        <taxon>Pentapetalae</taxon>
        <taxon>asterids</taxon>
        <taxon>lamiids</taxon>
        <taxon>Lamiales</taxon>
        <taxon>Pedaliaceae</taxon>
        <taxon>Sesamum</taxon>
    </lineage>
</organism>
<sequence length="451" mass="50168">MLSLFSVLCVALTLMVFKLKYLKWILETYCLCYGILGIKMTKTSSSKKKPKASLEGPVVEKEKPLKPKKMGSEIDEFFAGKKRKRPENEKNSITEKPAKISAANAKSDDKMRIVKNGKGKVSKENQFTNTPSRSRKKTADGLAIYKEDELGIGKPDAGVVCSVGKEMPLEIPPSSNINGFLLKLWSAIGILVWLRHKILPASSSLYFFKIPFLKFSQFTQIEIAIEHIHKAQYEEIKTSCFLDSLNTQQSTASSGEADAIAIEDGGGGGGVEHMRDDDVLPVSTPTSSSLVSSSSSSGIPRKDSSSDQLNIFRRGRYKFWALAAILLLAFWSMLTGTVTLRWSAGDLKNRFADDYNSHAAEDLDVLDLEEREKLVKHMWDVYTNSPRFRLGGFWQEAFVAAYEDLTSQVPEVREAAISEIARMSARYLKLDPPPVHSSLSLGSLRGQFVMK</sequence>
<dbReference type="InterPro" id="IPR010608">
    <property type="entry name" value="DUF1195"/>
</dbReference>
<reference evidence="3" key="2">
    <citation type="journal article" date="2024" name="Plant">
        <title>Genomic evolution and insights into agronomic trait innovations of Sesamum species.</title>
        <authorList>
            <person name="Miao H."/>
            <person name="Wang L."/>
            <person name="Qu L."/>
            <person name="Liu H."/>
            <person name="Sun Y."/>
            <person name="Le M."/>
            <person name="Wang Q."/>
            <person name="Wei S."/>
            <person name="Zheng Y."/>
            <person name="Lin W."/>
            <person name="Duan Y."/>
            <person name="Cao H."/>
            <person name="Xiong S."/>
            <person name="Wang X."/>
            <person name="Wei L."/>
            <person name="Li C."/>
            <person name="Ma Q."/>
            <person name="Ju M."/>
            <person name="Zhao R."/>
            <person name="Li G."/>
            <person name="Mu C."/>
            <person name="Tian Q."/>
            <person name="Mei H."/>
            <person name="Zhang T."/>
            <person name="Gao T."/>
            <person name="Zhang H."/>
        </authorList>
    </citation>
    <scope>NUCLEOTIDE SEQUENCE</scope>
    <source>
        <strain evidence="3">K16</strain>
    </source>
</reference>
<reference evidence="3" key="1">
    <citation type="submission" date="2020-06" db="EMBL/GenBank/DDBJ databases">
        <authorList>
            <person name="Li T."/>
            <person name="Hu X."/>
            <person name="Zhang T."/>
            <person name="Song X."/>
            <person name="Zhang H."/>
            <person name="Dai N."/>
            <person name="Sheng W."/>
            <person name="Hou X."/>
            <person name="Wei L."/>
        </authorList>
    </citation>
    <scope>NUCLEOTIDE SEQUENCE</scope>
    <source>
        <strain evidence="3">K16</strain>
        <tissue evidence="3">Leaf</tissue>
    </source>
</reference>
<feature type="region of interest" description="Disordered" evidence="1">
    <location>
        <begin position="78"/>
        <end position="107"/>
    </location>
</feature>
<feature type="transmembrane region" description="Helical" evidence="2">
    <location>
        <begin position="319"/>
        <end position="342"/>
    </location>
</feature>
<feature type="compositionally biased region" description="Low complexity" evidence="1">
    <location>
        <begin position="280"/>
        <end position="297"/>
    </location>
</feature>
<keyword evidence="4" id="KW-1185">Reference proteome</keyword>
<evidence type="ECO:0000313" key="4">
    <source>
        <dbReference type="Proteomes" id="UP001289374"/>
    </source>
</evidence>
<protein>
    <submittedName>
        <fullName evidence="3">Uncharacterized protein</fullName>
    </submittedName>
</protein>
<feature type="region of interest" description="Disordered" evidence="1">
    <location>
        <begin position="273"/>
        <end position="305"/>
    </location>
</feature>
<proteinExistence type="predicted"/>
<evidence type="ECO:0000256" key="2">
    <source>
        <dbReference type="SAM" id="Phobius"/>
    </source>
</evidence>
<comment type="caution">
    <text evidence="3">The sequence shown here is derived from an EMBL/GenBank/DDBJ whole genome shotgun (WGS) entry which is preliminary data.</text>
</comment>
<evidence type="ECO:0000313" key="3">
    <source>
        <dbReference type="EMBL" id="KAK4410232.1"/>
    </source>
</evidence>
<dbReference type="EMBL" id="JACGWL010000001">
    <property type="protein sequence ID" value="KAK4410232.1"/>
    <property type="molecule type" value="Genomic_DNA"/>
</dbReference>
<name>A0AAE1XEZ5_9LAMI</name>